<dbReference type="GO" id="GO:0055085">
    <property type="term" value="P:transmembrane transport"/>
    <property type="evidence" value="ECO:0007669"/>
    <property type="project" value="InterPro"/>
</dbReference>
<dbReference type="EMBL" id="HE576754">
    <property type="protein sequence ID" value="CCC69430.1"/>
    <property type="molecule type" value="Genomic_DNA"/>
</dbReference>
<dbReference type="SUPFAM" id="SSF103506">
    <property type="entry name" value="Mitochondrial carrier"/>
    <property type="match status" value="1"/>
</dbReference>
<dbReference type="eggNOG" id="KOG0754">
    <property type="taxonomic scope" value="Eukaryota"/>
</dbReference>
<feature type="repeat" description="Solcar" evidence="10">
    <location>
        <begin position="215"/>
        <end position="304"/>
    </location>
</feature>
<evidence type="ECO:0000256" key="8">
    <source>
        <dbReference type="ARBA" id="ARBA00023128"/>
    </source>
</evidence>
<feature type="transmembrane region" description="Helical" evidence="12">
    <location>
        <begin position="13"/>
        <end position="34"/>
    </location>
</feature>
<keyword evidence="9 10" id="KW-0472">Membrane</keyword>
<evidence type="ECO:0000256" key="7">
    <source>
        <dbReference type="ARBA" id="ARBA00022989"/>
    </source>
</evidence>
<dbReference type="RefSeq" id="XP_003675794.1">
    <property type="nucleotide sequence ID" value="XM_003675746.1"/>
</dbReference>
<keyword evidence="8" id="KW-0496">Mitochondrion</keyword>
<evidence type="ECO:0000256" key="10">
    <source>
        <dbReference type="PROSITE-ProRule" id="PRU00282"/>
    </source>
</evidence>
<organism evidence="13 14">
    <name type="scientific">Naumovozyma castellii</name>
    <name type="common">Yeast</name>
    <name type="synonym">Saccharomyces castellii</name>
    <dbReference type="NCBI Taxonomy" id="27288"/>
    <lineage>
        <taxon>Eukaryota</taxon>
        <taxon>Fungi</taxon>
        <taxon>Dikarya</taxon>
        <taxon>Ascomycota</taxon>
        <taxon>Saccharomycotina</taxon>
        <taxon>Saccharomycetes</taxon>
        <taxon>Saccharomycetales</taxon>
        <taxon>Saccharomycetaceae</taxon>
        <taxon>Naumovozyma</taxon>
    </lineage>
</organism>
<dbReference type="OrthoDB" id="4057900at2759"/>
<dbReference type="PRINTS" id="PR00926">
    <property type="entry name" value="MITOCARRIER"/>
</dbReference>
<dbReference type="InterPro" id="IPR018108">
    <property type="entry name" value="MCP_transmembrane"/>
</dbReference>
<feature type="repeat" description="Solcar" evidence="10">
    <location>
        <begin position="11"/>
        <end position="110"/>
    </location>
</feature>
<evidence type="ECO:0000256" key="9">
    <source>
        <dbReference type="ARBA" id="ARBA00023136"/>
    </source>
</evidence>
<keyword evidence="4 10" id="KW-0812">Transmembrane</keyword>
<accession>G0VD68</accession>
<dbReference type="OMA" id="WRNTIWN"/>
<keyword evidence="7 12" id="KW-1133">Transmembrane helix</keyword>
<reference evidence="13 14" key="1">
    <citation type="journal article" date="2011" name="Proc. Natl. Acad. Sci. U.S.A.">
        <title>Evolutionary erosion of yeast sex chromosomes by mating-type switching accidents.</title>
        <authorList>
            <person name="Gordon J.L."/>
            <person name="Armisen D."/>
            <person name="Proux-Wera E."/>
            <person name="Oheigeartaigh S.S."/>
            <person name="Byrne K.P."/>
            <person name="Wolfe K.H."/>
        </authorList>
    </citation>
    <scope>NUCLEOTIDE SEQUENCE [LARGE SCALE GENOMIC DNA]</scope>
    <source>
        <strain evidence="14">ATCC 76901 / BCRC 22586 / CBS 4309 / NBRC 1992 / NRRL Y-12630</strain>
    </source>
</reference>
<dbReference type="PANTHER" id="PTHR46356:SF1">
    <property type="entry name" value="MITOCHONDRIAL 2-OXODICARBOXYLATE CARRIER"/>
    <property type="match status" value="1"/>
</dbReference>
<evidence type="ECO:0000256" key="6">
    <source>
        <dbReference type="ARBA" id="ARBA00022792"/>
    </source>
</evidence>
<comment type="subcellular location">
    <subcellularLocation>
        <location evidence="1">Mitochondrion inner membrane</location>
        <topology evidence="1">Multi-pass membrane protein</topology>
    </subcellularLocation>
</comment>
<dbReference type="Gene3D" id="1.50.40.10">
    <property type="entry name" value="Mitochondrial carrier domain"/>
    <property type="match status" value="1"/>
</dbReference>
<feature type="repeat" description="Solcar" evidence="10">
    <location>
        <begin position="120"/>
        <end position="204"/>
    </location>
</feature>
<dbReference type="AlphaFoldDB" id="G0VD68"/>
<dbReference type="PROSITE" id="PS50920">
    <property type="entry name" value="SOLCAR"/>
    <property type="match status" value="3"/>
</dbReference>
<keyword evidence="3 11" id="KW-0813">Transport</keyword>
<protein>
    <submittedName>
        <fullName evidence="13">Uncharacterized protein</fullName>
    </submittedName>
</protein>
<evidence type="ECO:0000256" key="2">
    <source>
        <dbReference type="ARBA" id="ARBA00006375"/>
    </source>
</evidence>
<keyword evidence="6" id="KW-0999">Mitochondrion inner membrane</keyword>
<dbReference type="InterPro" id="IPR051752">
    <property type="entry name" value="Mito_2-oxodicarb_carrier"/>
</dbReference>
<reference key="2">
    <citation type="submission" date="2011-08" db="EMBL/GenBank/DDBJ databases">
        <title>Genome sequence of Naumovozyma castellii.</title>
        <authorList>
            <person name="Gordon J.L."/>
            <person name="Armisen D."/>
            <person name="Proux-Wera E."/>
            <person name="OhEigeartaigh S.S."/>
            <person name="Byrne K.P."/>
            <person name="Wolfe K.H."/>
        </authorList>
    </citation>
    <scope>NUCLEOTIDE SEQUENCE</scope>
    <source>
        <strain>Type strain:CBS 4309</strain>
    </source>
</reference>
<gene>
    <name evidence="13" type="primary">NCAS0C04400</name>
    <name evidence="13" type="ordered locus">NCAS_0C04400</name>
</gene>
<dbReference type="InParanoid" id="G0VD68"/>
<dbReference type="InterPro" id="IPR023395">
    <property type="entry name" value="MCP_dom_sf"/>
</dbReference>
<name>G0VD68_NAUCA</name>
<keyword evidence="5" id="KW-0677">Repeat</keyword>
<comment type="similarity">
    <text evidence="2 11">Belongs to the mitochondrial carrier (TC 2.A.29) family.</text>
</comment>
<evidence type="ECO:0000256" key="4">
    <source>
        <dbReference type="ARBA" id="ARBA00022692"/>
    </source>
</evidence>
<dbReference type="GeneID" id="96903011"/>
<evidence type="ECO:0000256" key="1">
    <source>
        <dbReference type="ARBA" id="ARBA00004448"/>
    </source>
</evidence>
<dbReference type="HOGENOM" id="CLU_015166_5_2_1"/>
<dbReference type="Pfam" id="PF00153">
    <property type="entry name" value="Mito_carr"/>
    <property type="match status" value="3"/>
</dbReference>
<proteinExistence type="inferred from homology"/>
<evidence type="ECO:0000256" key="11">
    <source>
        <dbReference type="RuleBase" id="RU000488"/>
    </source>
</evidence>
<evidence type="ECO:0000313" key="13">
    <source>
        <dbReference type="EMBL" id="CCC69430.1"/>
    </source>
</evidence>
<evidence type="ECO:0000313" key="14">
    <source>
        <dbReference type="Proteomes" id="UP000001640"/>
    </source>
</evidence>
<dbReference type="KEGG" id="ncs:NCAS_0C04400"/>
<dbReference type="GO" id="GO:0005743">
    <property type="term" value="C:mitochondrial inner membrane"/>
    <property type="evidence" value="ECO:0007669"/>
    <property type="project" value="UniProtKB-SubCell"/>
</dbReference>
<dbReference type="Proteomes" id="UP000001640">
    <property type="component" value="Chromosome 3"/>
</dbReference>
<evidence type="ECO:0000256" key="12">
    <source>
        <dbReference type="SAM" id="Phobius"/>
    </source>
</evidence>
<evidence type="ECO:0000256" key="3">
    <source>
        <dbReference type="ARBA" id="ARBA00022448"/>
    </source>
</evidence>
<dbReference type="PANTHER" id="PTHR46356">
    <property type="entry name" value="MITOCHONDRIAL 2-OXODICARBOXYLATE CARRIER"/>
    <property type="match status" value="1"/>
</dbReference>
<keyword evidence="14" id="KW-1185">Reference proteome</keyword>
<evidence type="ECO:0000256" key="5">
    <source>
        <dbReference type="ARBA" id="ARBA00022737"/>
    </source>
</evidence>
<sequence>MARIDKDPVKLPFIYQFISGAVAGMSETIMMYPLDVVKTRFQLQINKKALATSSVAVPKQPEHSSILSCLSKILKEEGFKNLYKGMSPPLLMEVPKRAVKFASNEQFQQIMMKKFKLKEVTSTVTLLAGTFAGITESLIVVPFELVKIRLQDAQSDYRSPIRCTRTIIENQGLFGIYAGFESTIWRNTIWNASYFGLIFQVKKFIPRAKSTTKFQGIRNDFLVGAIAGCMSCFLSVPFDVVKTRMQGSKKTSSGMCYGWAWQSVFLIYRTEGIKGIYKGILPIICRYGPGGGLLLVVFNGVNELFRMSDHYFQTLK</sequence>
<dbReference type="InterPro" id="IPR002067">
    <property type="entry name" value="MCP"/>
</dbReference>